<dbReference type="InterPro" id="IPR011008">
    <property type="entry name" value="Dimeric_a/b-barrel"/>
</dbReference>
<evidence type="ECO:0000313" key="2">
    <source>
        <dbReference type="Proteomes" id="UP000262142"/>
    </source>
</evidence>
<organism evidence="1 2">
    <name type="scientific">Candidatus Ornithobacterium hominis</name>
    <dbReference type="NCBI Taxonomy" id="2497989"/>
    <lineage>
        <taxon>Bacteria</taxon>
        <taxon>Pseudomonadati</taxon>
        <taxon>Bacteroidota</taxon>
        <taxon>Flavobacteriia</taxon>
        <taxon>Flavobacteriales</taxon>
        <taxon>Weeksellaceae</taxon>
        <taxon>Ornithobacterium</taxon>
    </lineage>
</organism>
<reference evidence="1 2" key="1">
    <citation type="submission" date="2018-09" db="EMBL/GenBank/DDBJ databases">
        <authorList>
            <consortium name="Pathogen Informatics"/>
        </authorList>
    </citation>
    <scope>NUCLEOTIDE SEQUENCE [LARGE SCALE GENOMIC DNA]</scope>
    <source>
        <strain evidence="1 2">OH-22767</strain>
    </source>
</reference>
<dbReference type="EMBL" id="UNSC01000004">
    <property type="protein sequence ID" value="SZD72902.1"/>
    <property type="molecule type" value="Genomic_DNA"/>
</dbReference>
<protein>
    <recommendedName>
        <fullName evidence="3">DUF4286 domain-containing protein</fullName>
    </recommendedName>
</protein>
<dbReference type="Pfam" id="PF14114">
    <property type="entry name" value="DUF4286"/>
    <property type="match status" value="1"/>
</dbReference>
<proteinExistence type="predicted"/>
<name>A0A383TZ12_9FLAO</name>
<gene>
    <name evidence="1" type="ORF">SAMEA104719789_01017</name>
</gene>
<evidence type="ECO:0008006" key="3">
    <source>
        <dbReference type="Google" id="ProtNLM"/>
    </source>
</evidence>
<dbReference type="InterPro" id="IPR025563">
    <property type="entry name" value="DUF4286"/>
</dbReference>
<evidence type="ECO:0000313" key="1">
    <source>
        <dbReference type="EMBL" id="SZD72902.1"/>
    </source>
</evidence>
<dbReference type="RefSeq" id="WP_119057988.1">
    <property type="nucleotide sequence ID" value="NZ_UNSC01000004.1"/>
</dbReference>
<accession>A0A383TZ12</accession>
<keyword evidence="2" id="KW-1185">Reference proteome</keyword>
<sequence>MIIFNITYIVEKDIQEEWLTWFEQYLIKKLMKKGGFKSARFSKVLSHPQPDATNYSIQFFSENEEDFHFFLKNEYSKFLADLNQKFQQKVIAFATEMEYLKDYYSNGN</sequence>
<dbReference type="OrthoDB" id="1121837at2"/>
<dbReference type="AlphaFoldDB" id="A0A383TZ12"/>
<dbReference type="Proteomes" id="UP000262142">
    <property type="component" value="Unassembled WGS sequence"/>
</dbReference>
<dbReference type="SUPFAM" id="SSF54909">
    <property type="entry name" value="Dimeric alpha+beta barrel"/>
    <property type="match status" value="1"/>
</dbReference>